<reference evidence="2" key="1">
    <citation type="journal article" date="2018" name="Vet. Microbiol.">
        <title>Characterisation of Staphylococcus felis isolated from cats using whole genome sequencing.</title>
        <authorList>
            <person name="Worthing K."/>
            <person name="Pang S."/>
            <person name="Trott D.J."/>
            <person name="Abraham S."/>
            <person name="Coombs G.W."/>
            <person name="Jordan D."/>
            <person name="McIntyre L."/>
            <person name="Davies M.R."/>
            <person name="Norris J."/>
        </authorList>
    </citation>
    <scope>NUCLEOTIDE SEQUENCE [LARGE SCALE GENOMIC DNA]</scope>
    <source>
        <strain evidence="2">F9</strain>
    </source>
</reference>
<dbReference type="KEGG" id="sfq:C7J90_06940"/>
<dbReference type="AlphaFoldDB" id="A0A2K3Z9X1"/>
<dbReference type="Pfam" id="PF08863">
    <property type="entry name" value="YolD"/>
    <property type="match status" value="1"/>
</dbReference>
<dbReference type="Proteomes" id="UP000256562">
    <property type="component" value="Unassembled WGS sequence"/>
</dbReference>
<organism evidence="2">
    <name type="scientific">Staphylococcus felis</name>
    <dbReference type="NCBI Taxonomy" id="46127"/>
    <lineage>
        <taxon>Bacteria</taxon>
        <taxon>Bacillati</taxon>
        <taxon>Bacillota</taxon>
        <taxon>Bacilli</taxon>
        <taxon>Bacillales</taxon>
        <taxon>Staphylococcaceae</taxon>
        <taxon>Staphylococcus</taxon>
    </lineage>
</organism>
<dbReference type="PANTHER" id="PTHR40051">
    <property type="entry name" value="IG HYPOTHETICAL 15966"/>
    <property type="match status" value="1"/>
</dbReference>
<evidence type="ECO:0000313" key="2">
    <source>
        <dbReference type="EMBL" id="REH95342.1"/>
    </source>
</evidence>
<keyword evidence="3" id="KW-1185">Reference proteome</keyword>
<dbReference type="EMBL" id="QKXQ01000305">
    <property type="protein sequence ID" value="REH95342.1"/>
    <property type="molecule type" value="Genomic_DNA"/>
</dbReference>
<dbReference type="InterPro" id="IPR014962">
    <property type="entry name" value="YolD"/>
</dbReference>
<protein>
    <submittedName>
        <fullName evidence="2">YolD-like family protein</fullName>
    </submittedName>
</protein>
<dbReference type="OrthoDB" id="2390144at2"/>
<dbReference type="Proteomes" id="UP000597038">
    <property type="component" value="Unassembled WGS sequence"/>
</dbReference>
<evidence type="ECO:0000313" key="1">
    <source>
        <dbReference type="EMBL" id="MBH9582060.1"/>
    </source>
</evidence>
<proteinExistence type="predicted"/>
<dbReference type="GeneID" id="48057957"/>
<dbReference type="EMBL" id="JAEDAQ010000028">
    <property type="protein sequence ID" value="MBH9582060.1"/>
    <property type="molecule type" value="Genomic_DNA"/>
</dbReference>
<comment type="caution">
    <text evidence="2">The sequence shown here is derived from an EMBL/GenBank/DDBJ whole genome shotgun (WGS) entry which is preliminary data.</text>
</comment>
<dbReference type="RefSeq" id="WP_103209797.1">
    <property type="nucleotide sequence ID" value="NZ_CAJUZQ010000056.1"/>
</dbReference>
<reference evidence="1 3" key="2">
    <citation type="submission" date="2020-12" db="EMBL/GenBank/DDBJ databases">
        <title>Genomic analysis of Staphylococcus felis from a cat with skin infection.</title>
        <authorList>
            <person name="Aslantas O."/>
            <person name="Keskin O."/>
            <person name="Buyukaltay K."/>
            <person name="Gullu Yucetepe A."/>
        </authorList>
    </citation>
    <scope>NUCLEOTIDE SEQUENCE [LARGE SCALE GENOMIC DNA]</scope>
    <source>
        <strain evidence="1 3">HARRANVET</strain>
    </source>
</reference>
<gene>
    <name evidence="2" type="ORF">DOS83_06580</name>
    <name evidence="1" type="ORF">I9026_11835</name>
</gene>
<sequence>MIINPQAPEAYRYETDYRKIPKQYLDSNIPIGRGIVKWAPFATLPEQFEALKQFEKDQLKIKQPELSDSQIQDINYMLYIKLTKNALASIQYWRNGHIHTIQGYINRIDTLTHEMLVTNERCTDQLIIYLNELYNVE</sequence>
<dbReference type="PANTHER" id="PTHR40051:SF1">
    <property type="entry name" value="YOLD-LIKE FAMILY PROTEIN"/>
    <property type="match status" value="1"/>
</dbReference>
<evidence type="ECO:0000313" key="3">
    <source>
        <dbReference type="Proteomes" id="UP000597038"/>
    </source>
</evidence>
<accession>A0A2K3Z9X1</accession>
<name>A0A2K3Z9X1_9STAP</name>